<name>A0A2G8RC30_9RHOB</name>
<keyword evidence="1" id="KW-0732">Signal</keyword>
<feature type="signal peptide" evidence="1">
    <location>
        <begin position="1"/>
        <end position="20"/>
    </location>
</feature>
<organism evidence="2 3">
    <name type="scientific">Puniceibacterium antarcticum</name>
    <dbReference type="NCBI Taxonomy" id="1206336"/>
    <lineage>
        <taxon>Bacteria</taxon>
        <taxon>Pseudomonadati</taxon>
        <taxon>Pseudomonadota</taxon>
        <taxon>Alphaproteobacteria</taxon>
        <taxon>Rhodobacterales</taxon>
        <taxon>Paracoccaceae</taxon>
        <taxon>Puniceibacterium</taxon>
    </lineage>
</organism>
<accession>A0A2G8RC30</accession>
<gene>
    <name evidence="2" type="ORF">P775_16400</name>
</gene>
<sequence length="194" mass="20683">MKRLMIATALTASLSTAAFAATEAEVAQIQALMPNVDASTLSDTEVANAMAVISSSSPRTTKMNRLNDLFSTDMTVTMAATPTEAQFAQIERYAPDVDYTTVTQAQVDTALNYINSDMSDSDIAANVKTVMMDDGTRISEVNTATAAEQAILQRYLPEMTVDTLTEAQLNSALAVVYSGGNESDISQSLEAMVN</sequence>
<reference evidence="2 3" key="1">
    <citation type="submission" date="2013-09" db="EMBL/GenBank/DDBJ databases">
        <title>Genome sequencing of Phaeobacter antarcticus sp. nov. SM1211.</title>
        <authorList>
            <person name="Zhang X.-Y."/>
            <person name="Liu C."/>
            <person name="Chen X.-L."/>
            <person name="Xie B.-B."/>
            <person name="Qin Q.-L."/>
            <person name="Rong J.-C."/>
            <person name="Zhang Y.-Z."/>
        </authorList>
    </citation>
    <scope>NUCLEOTIDE SEQUENCE [LARGE SCALE GENOMIC DNA]</scope>
    <source>
        <strain evidence="2 3">SM1211</strain>
    </source>
</reference>
<evidence type="ECO:0000313" key="2">
    <source>
        <dbReference type="EMBL" id="PIL19090.1"/>
    </source>
</evidence>
<evidence type="ECO:0008006" key="4">
    <source>
        <dbReference type="Google" id="ProtNLM"/>
    </source>
</evidence>
<comment type="caution">
    <text evidence="2">The sequence shown here is derived from an EMBL/GenBank/DDBJ whole genome shotgun (WGS) entry which is preliminary data.</text>
</comment>
<evidence type="ECO:0000256" key="1">
    <source>
        <dbReference type="SAM" id="SignalP"/>
    </source>
</evidence>
<keyword evidence="3" id="KW-1185">Reference proteome</keyword>
<dbReference type="EMBL" id="AWWI01000112">
    <property type="protein sequence ID" value="PIL19090.1"/>
    <property type="molecule type" value="Genomic_DNA"/>
</dbReference>
<proteinExistence type="predicted"/>
<dbReference type="RefSeq" id="WP_099911854.1">
    <property type="nucleotide sequence ID" value="NZ_AWWI01000112.1"/>
</dbReference>
<feature type="chain" id="PRO_5013956863" description="DUF2059 domain-containing protein" evidence="1">
    <location>
        <begin position="21"/>
        <end position="194"/>
    </location>
</feature>
<dbReference type="AlphaFoldDB" id="A0A2G8RC30"/>
<protein>
    <recommendedName>
        <fullName evidence="4">DUF2059 domain-containing protein</fullName>
    </recommendedName>
</protein>
<evidence type="ECO:0000313" key="3">
    <source>
        <dbReference type="Proteomes" id="UP000231259"/>
    </source>
</evidence>
<dbReference type="Proteomes" id="UP000231259">
    <property type="component" value="Unassembled WGS sequence"/>
</dbReference>
<dbReference type="OrthoDB" id="7870978at2"/>